<dbReference type="EMBL" id="JAFHLR010000018">
    <property type="protein sequence ID" value="KAG5481360.1"/>
    <property type="molecule type" value="Genomic_DNA"/>
</dbReference>
<dbReference type="PRINTS" id="PR00143">
    <property type="entry name" value="CITRTSNTHASE"/>
</dbReference>
<dbReference type="Proteomes" id="UP000674143">
    <property type="component" value="Unassembled WGS sequence"/>
</dbReference>
<evidence type="ECO:0000256" key="3">
    <source>
        <dbReference type="RuleBase" id="RU000441"/>
    </source>
</evidence>
<dbReference type="PROSITE" id="PS00480">
    <property type="entry name" value="CITRATE_SYNTHASE"/>
    <property type="match status" value="1"/>
</dbReference>
<keyword evidence="2 3" id="KW-0808">Transferase</keyword>
<dbReference type="InterPro" id="IPR036969">
    <property type="entry name" value="Citrate_synthase_sf"/>
</dbReference>
<dbReference type="FunFam" id="1.10.230.10:FF:000001">
    <property type="entry name" value="Citrate synthase"/>
    <property type="match status" value="1"/>
</dbReference>
<dbReference type="Gene3D" id="1.10.230.10">
    <property type="entry name" value="Cytochrome P450-Terp, domain 2"/>
    <property type="match status" value="1"/>
</dbReference>
<dbReference type="GO" id="GO:0005975">
    <property type="term" value="P:carbohydrate metabolic process"/>
    <property type="evidence" value="ECO:0007669"/>
    <property type="project" value="TreeGrafter"/>
</dbReference>
<dbReference type="InterPro" id="IPR019810">
    <property type="entry name" value="Citrate_synthase_AS"/>
</dbReference>
<keyword evidence="5" id="KW-1185">Reference proteome</keyword>
<dbReference type="InterPro" id="IPR016142">
    <property type="entry name" value="Citrate_synth-like_lrg_a-sub"/>
</dbReference>
<organism evidence="4 5">
    <name type="scientific">Leishmania orientalis</name>
    <dbReference type="NCBI Taxonomy" id="2249476"/>
    <lineage>
        <taxon>Eukaryota</taxon>
        <taxon>Discoba</taxon>
        <taxon>Euglenozoa</taxon>
        <taxon>Kinetoplastea</taxon>
        <taxon>Metakinetoplastina</taxon>
        <taxon>Trypanosomatida</taxon>
        <taxon>Trypanosomatidae</taxon>
        <taxon>Leishmaniinae</taxon>
        <taxon>Leishmania</taxon>
    </lineage>
</organism>
<dbReference type="GO" id="GO:0005759">
    <property type="term" value="C:mitochondrial matrix"/>
    <property type="evidence" value="ECO:0007669"/>
    <property type="project" value="TreeGrafter"/>
</dbReference>
<dbReference type="PANTHER" id="PTHR11739:SF8">
    <property type="entry name" value="CITRATE SYNTHASE, MITOCHONDRIAL"/>
    <property type="match status" value="1"/>
</dbReference>
<evidence type="ECO:0000256" key="2">
    <source>
        <dbReference type="ARBA" id="ARBA00022679"/>
    </source>
</evidence>
<reference evidence="5" key="1">
    <citation type="journal article" date="2021" name="Microbiol. Resour. Announc.">
        <title>LGAAP: Leishmaniinae Genome Assembly and Annotation Pipeline.</title>
        <authorList>
            <person name="Almutairi H."/>
            <person name="Urbaniak M.D."/>
            <person name="Bates M.D."/>
            <person name="Jariyapan N."/>
            <person name="Kwakye-Nuako G."/>
            <person name="Thomaz-Soccol V."/>
            <person name="Al-Salem W.S."/>
            <person name="Dillon R.J."/>
            <person name="Bates P.A."/>
            <person name="Gatherer D."/>
        </authorList>
    </citation>
    <scope>NUCLEOTIDE SEQUENCE [LARGE SCALE GENOMIC DNA]</scope>
</reference>
<reference evidence="5" key="2">
    <citation type="journal article" date="2021" name="Sci. Data">
        <title>Chromosome-scale genome sequencing, assembly and annotation of six genomes from subfamily Leishmaniinae.</title>
        <authorList>
            <person name="Almutairi H."/>
            <person name="Urbaniak M.D."/>
            <person name="Bates M.D."/>
            <person name="Jariyapan N."/>
            <person name="Kwakye-Nuako G."/>
            <person name="Thomaz Soccol V."/>
            <person name="Al-Salem W.S."/>
            <person name="Dillon R.J."/>
            <person name="Bates P.A."/>
            <person name="Gatherer D."/>
        </authorList>
    </citation>
    <scope>NUCLEOTIDE SEQUENCE [LARGE SCALE GENOMIC DNA]</scope>
</reference>
<dbReference type="GO" id="GO:0046912">
    <property type="term" value="F:acyltransferase activity, acyl groups converted into alkyl on transfer"/>
    <property type="evidence" value="ECO:0007669"/>
    <property type="project" value="InterPro"/>
</dbReference>
<protein>
    <recommendedName>
        <fullName evidence="3">Citrate synthase</fullName>
    </recommendedName>
</protein>
<sequence length="471" mass="52232">MRAVRCSIIRGTVGLRMVSSSVVNELKEQMMKRHMVDQETINELKKKHGQVKLSDATVDAAYGGMRGITGLVYEPSLLDPAEGIRFRGLTITECQEVLPKAPGGCEPLPEAMFWLLMTGEVPTTEQVCALSAELHRRADPEAIAAAQKVITALPMNAHPMTAFSTGILALQTYSKFAAAYASGKSNKKTYWEYALEDTLDMLARTPAVAAMIYNRATKGQVELAAPSNSSLDWAANFANMLGFKDKEVWECMRLYLSIHVDHEGGNVSAHTTTLVASALSDPYLAFSAGLNGLAGPLHGLANQEVLKYLLTMQERVKADGVDMKDEAALENALTKYTWELLKSGQVVPGYGHAVLRKVDPRYTCQRNFCLRHRFDDDLFKLVNTVYKIMPNILTEHGKTKNPYPNVDAHSGVLLQHYGLTEQDCYPVLFGLSRQMGVMAGVVWDRLQCRPLERPKSITTEMLAKKFLRRSQ</sequence>
<dbReference type="GO" id="GO:0006099">
    <property type="term" value="P:tricarboxylic acid cycle"/>
    <property type="evidence" value="ECO:0007669"/>
    <property type="project" value="TreeGrafter"/>
</dbReference>
<dbReference type="SUPFAM" id="SSF48256">
    <property type="entry name" value="Citrate synthase"/>
    <property type="match status" value="1"/>
</dbReference>
<name>A0A836HR07_9TRYP</name>
<dbReference type="Pfam" id="PF00285">
    <property type="entry name" value="Citrate_synt"/>
    <property type="match status" value="1"/>
</dbReference>
<comment type="caution">
    <text evidence="4">The sequence shown here is derived from an EMBL/GenBank/DDBJ whole genome shotgun (WGS) entry which is preliminary data.</text>
</comment>
<dbReference type="AlphaFoldDB" id="A0A836HR07"/>
<dbReference type="NCBIfam" id="NF007128">
    <property type="entry name" value="PRK09569.1"/>
    <property type="match status" value="1"/>
</dbReference>
<dbReference type="InterPro" id="IPR002020">
    <property type="entry name" value="Citrate_synthase"/>
</dbReference>
<dbReference type="KEGG" id="loi:92362910"/>
<dbReference type="InterPro" id="IPR016143">
    <property type="entry name" value="Citrate_synth-like_sm_a-sub"/>
</dbReference>
<dbReference type="RefSeq" id="XP_067064039.1">
    <property type="nucleotide sequence ID" value="XM_067208976.1"/>
</dbReference>
<evidence type="ECO:0000256" key="1">
    <source>
        <dbReference type="ARBA" id="ARBA00010566"/>
    </source>
</evidence>
<dbReference type="GeneID" id="92362910"/>
<dbReference type="Gene3D" id="1.10.580.10">
    <property type="entry name" value="Citrate Synthase, domain 1"/>
    <property type="match status" value="1"/>
</dbReference>
<gene>
    <name evidence="4" type="ORF">LSCM4_07071</name>
</gene>
<dbReference type="SMR" id="A0A836HR07"/>
<dbReference type="CDD" id="cd06103">
    <property type="entry name" value="ScCS-like"/>
    <property type="match status" value="1"/>
</dbReference>
<accession>A0A836HR07</accession>
<evidence type="ECO:0000313" key="5">
    <source>
        <dbReference type="Proteomes" id="UP000674143"/>
    </source>
</evidence>
<proteinExistence type="inferred from homology"/>
<comment type="similarity">
    <text evidence="1 3">Belongs to the citrate synthase family.</text>
</comment>
<dbReference type="PANTHER" id="PTHR11739">
    <property type="entry name" value="CITRATE SYNTHASE"/>
    <property type="match status" value="1"/>
</dbReference>
<evidence type="ECO:0000313" key="4">
    <source>
        <dbReference type="EMBL" id="KAG5481360.1"/>
    </source>
</evidence>